<sequence length="100" mass="11171">MKTAGWLTGLSFISVVFISGCAPEVEHAQPKHSFCLQYSKNQPVAVLGHSPQLEGEWYADWSYQLNQFAANHPEITIVPSSEIDTLNVPDYTLIMAKRGY</sequence>
<accession>A0A9X3CFG2</accession>
<comment type="caution">
    <text evidence="1">The sequence shown here is derived from an EMBL/GenBank/DDBJ whole genome shotgun (WGS) entry which is preliminary data.</text>
</comment>
<proteinExistence type="predicted"/>
<feature type="non-terminal residue" evidence="1">
    <location>
        <position position="100"/>
    </location>
</feature>
<dbReference type="Proteomes" id="UP001155586">
    <property type="component" value="Unassembled WGS sequence"/>
</dbReference>
<dbReference type="AlphaFoldDB" id="A0A9X3CFG2"/>
<evidence type="ECO:0000313" key="1">
    <source>
        <dbReference type="EMBL" id="MCW8334725.1"/>
    </source>
</evidence>
<protein>
    <submittedName>
        <fullName evidence="1">Uncharacterized protein</fullName>
    </submittedName>
</protein>
<reference evidence="1" key="1">
    <citation type="submission" date="2022-02" db="EMBL/GenBank/DDBJ databases">
        <title>Vibrio sp. nov., a new bacterium isolated from Bohai sea, China.</title>
        <authorList>
            <person name="Yuan Y."/>
        </authorList>
    </citation>
    <scope>NUCLEOTIDE SEQUENCE</scope>
    <source>
        <strain evidence="1">DBSS07</strain>
    </source>
</reference>
<name>A0A9X3CFG2_9VIBR</name>
<gene>
    <name evidence="1" type="ORF">MD483_12925</name>
</gene>
<keyword evidence="2" id="KW-1185">Reference proteome</keyword>
<evidence type="ECO:0000313" key="2">
    <source>
        <dbReference type="Proteomes" id="UP001155586"/>
    </source>
</evidence>
<organism evidence="1 2">
    <name type="scientific">Vibrio paucivorans</name>
    <dbReference type="NCBI Taxonomy" id="2829489"/>
    <lineage>
        <taxon>Bacteria</taxon>
        <taxon>Pseudomonadati</taxon>
        <taxon>Pseudomonadota</taxon>
        <taxon>Gammaproteobacteria</taxon>
        <taxon>Vibrionales</taxon>
        <taxon>Vibrionaceae</taxon>
        <taxon>Vibrio</taxon>
    </lineage>
</organism>
<dbReference type="PROSITE" id="PS51257">
    <property type="entry name" value="PROKAR_LIPOPROTEIN"/>
    <property type="match status" value="1"/>
</dbReference>
<dbReference type="EMBL" id="JAKRRX010000070">
    <property type="protein sequence ID" value="MCW8334725.1"/>
    <property type="molecule type" value="Genomic_DNA"/>
</dbReference>